<feature type="transmembrane region" description="Helical" evidence="1">
    <location>
        <begin position="20"/>
        <end position="39"/>
    </location>
</feature>
<organism evidence="2 3">
    <name type="scientific">Leucobacter massiliensis</name>
    <dbReference type="NCBI Taxonomy" id="1686285"/>
    <lineage>
        <taxon>Bacteria</taxon>
        <taxon>Bacillati</taxon>
        <taxon>Actinomycetota</taxon>
        <taxon>Actinomycetes</taxon>
        <taxon>Micrococcales</taxon>
        <taxon>Microbacteriaceae</taxon>
        <taxon>Leucobacter</taxon>
    </lineage>
</organism>
<keyword evidence="1" id="KW-0812">Transmembrane</keyword>
<comment type="caution">
    <text evidence="2">The sequence shown here is derived from an EMBL/GenBank/DDBJ whole genome shotgun (WGS) entry which is preliminary data.</text>
</comment>
<name>A0A2S9QSP4_9MICO</name>
<evidence type="ECO:0000313" key="3">
    <source>
        <dbReference type="Proteomes" id="UP000238650"/>
    </source>
</evidence>
<proteinExistence type="predicted"/>
<sequence>MNTAARDTSPREAALSRGDTWGVWILIAGGVAIAAYTAVRGVMRIVEILRNVDVPVAAEFTGTTLPAPIGADGAELAVALQRAELTVSGLPGVAVAAGVLQAARPPRRSHPR</sequence>
<dbReference type="AlphaFoldDB" id="A0A2S9QSP4"/>
<evidence type="ECO:0000313" key="2">
    <source>
        <dbReference type="EMBL" id="PRI12592.1"/>
    </source>
</evidence>
<keyword evidence="1" id="KW-1133">Transmembrane helix</keyword>
<accession>A0A2S9QSP4</accession>
<evidence type="ECO:0000256" key="1">
    <source>
        <dbReference type="SAM" id="Phobius"/>
    </source>
</evidence>
<dbReference type="Proteomes" id="UP000238650">
    <property type="component" value="Unassembled WGS sequence"/>
</dbReference>
<keyword evidence="3" id="KW-1185">Reference proteome</keyword>
<gene>
    <name evidence="2" type="ORF">B4915_00560</name>
</gene>
<dbReference type="EMBL" id="MWZD01000008">
    <property type="protein sequence ID" value="PRI12592.1"/>
    <property type="molecule type" value="Genomic_DNA"/>
</dbReference>
<protein>
    <submittedName>
        <fullName evidence="2">Uncharacterized protein</fullName>
    </submittedName>
</protein>
<dbReference type="OrthoDB" id="5148898at2"/>
<reference evidence="2 3" key="1">
    <citation type="journal article" date="2017" name="New Microbes New Infect">
        <title>Genome sequence of 'Leucobacter massiliensis' sp. nov. isolated from human pharynx after travel to the 2014 Hajj.</title>
        <authorList>
            <person name="Leangapichart T."/>
            <person name="Gautret P."/>
            <person name="Nguyen T.T."/>
            <person name="Armstrong N."/>
            <person name="Rolain J.M."/>
        </authorList>
    </citation>
    <scope>NUCLEOTIDE SEQUENCE [LARGE SCALE GENOMIC DNA]</scope>
    <source>
        <strain evidence="2 3">122RC15</strain>
    </source>
</reference>
<keyword evidence="1" id="KW-0472">Membrane</keyword>
<dbReference type="RefSeq" id="WP_105803918.1">
    <property type="nucleotide sequence ID" value="NZ_MWZD01000008.1"/>
</dbReference>